<keyword evidence="3 5" id="KW-1133">Transmembrane helix</keyword>
<dbReference type="InterPro" id="IPR020846">
    <property type="entry name" value="MFS_dom"/>
</dbReference>
<accession>A0A840PAZ5</accession>
<reference evidence="7 8" key="1">
    <citation type="submission" date="2020-08" db="EMBL/GenBank/DDBJ databases">
        <title>Genomic Encyclopedia of Type Strains, Phase IV (KMG-IV): sequencing the most valuable type-strain genomes for metagenomic binning, comparative biology and taxonomic classification.</title>
        <authorList>
            <person name="Goeker M."/>
        </authorList>
    </citation>
    <scope>NUCLEOTIDE SEQUENCE [LARGE SCALE GENOMIC DNA]</scope>
    <source>
        <strain evidence="7 8">DSM 45615</strain>
    </source>
</reference>
<evidence type="ECO:0000256" key="5">
    <source>
        <dbReference type="SAM" id="Phobius"/>
    </source>
</evidence>
<dbReference type="EMBL" id="JACHGN010000015">
    <property type="protein sequence ID" value="MBB5136818.1"/>
    <property type="molecule type" value="Genomic_DNA"/>
</dbReference>
<dbReference type="InterPro" id="IPR036259">
    <property type="entry name" value="MFS_trans_sf"/>
</dbReference>
<keyword evidence="8" id="KW-1185">Reference proteome</keyword>
<comment type="caution">
    <text evidence="7">The sequence shown here is derived from an EMBL/GenBank/DDBJ whole genome shotgun (WGS) entry which is preliminary data.</text>
</comment>
<dbReference type="Proteomes" id="UP000578449">
    <property type="component" value="Unassembled WGS sequence"/>
</dbReference>
<sequence>MLSRTLSGFVADLLGWRAIYVIAAAVTLVLAVVLRKVIPPLEPREPVPYSRLLGSVFTVVAGHRAAAPTLVICAAGFASRDFQVLKVDHG</sequence>
<dbReference type="PANTHER" id="PTHR42910">
    <property type="entry name" value="TRANSPORTER SCO4007-RELATED"/>
    <property type="match status" value="1"/>
</dbReference>
<gene>
    <name evidence="7" type="ORF">HNP84_006569</name>
</gene>
<dbReference type="PANTHER" id="PTHR42910:SF1">
    <property type="entry name" value="MAJOR FACILITATOR SUPERFAMILY (MFS) PROFILE DOMAIN-CONTAINING PROTEIN"/>
    <property type="match status" value="1"/>
</dbReference>
<dbReference type="GO" id="GO:0022857">
    <property type="term" value="F:transmembrane transporter activity"/>
    <property type="evidence" value="ECO:0007669"/>
    <property type="project" value="InterPro"/>
</dbReference>
<dbReference type="SUPFAM" id="SSF103473">
    <property type="entry name" value="MFS general substrate transporter"/>
    <property type="match status" value="1"/>
</dbReference>
<dbReference type="GO" id="GO:0005886">
    <property type="term" value="C:plasma membrane"/>
    <property type="evidence" value="ECO:0007669"/>
    <property type="project" value="UniProtKB-SubCell"/>
</dbReference>
<proteinExistence type="predicted"/>
<keyword evidence="2 5" id="KW-0812">Transmembrane</keyword>
<evidence type="ECO:0000256" key="4">
    <source>
        <dbReference type="ARBA" id="ARBA00023136"/>
    </source>
</evidence>
<dbReference type="PROSITE" id="PS50850">
    <property type="entry name" value="MFS"/>
    <property type="match status" value="1"/>
</dbReference>
<keyword evidence="4 5" id="KW-0472">Membrane</keyword>
<dbReference type="AlphaFoldDB" id="A0A840PAZ5"/>
<evidence type="ECO:0000256" key="2">
    <source>
        <dbReference type="ARBA" id="ARBA00022692"/>
    </source>
</evidence>
<evidence type="ECO:0000313" key="8">
    <source>
        <dbReference type="Proteomes" id="UP000578449"/>
    </source>
</evidence>
<dbReference type="Gene3D" id="1.20.1720.10">
    <property type="entry name" value="Multidrug resistance protein D"/>
    <property type="match status" value="1"/>
</dbReference>
<protein>
    <submittedName>
        <fullName evidence="7">Putative MFS family arabinose efflux permease</fullName>
    </submittedName>
</protein>
<evidence type="ECO:0000256" key="1">
    <source>
        <dbReference type="ARBA" id="ARBA00004651"/>
    </source>
</evidence>
<feature type="transmembrane region" description="Helical" evidence="5">
    <location>
        <begin position="14"/>
        <end position="34"/>
    </location>
</feature>
<evidence type="ECO:0000259" key="6">
    <source>
        <dbReference type="PROSITE" id="PS50850"/>
    </source>
</evidence>
<organism evidence="7 8">
    <name type="scientific">Thermocatellispora tengchongensis</name>
    <dbReference type="NCBI Taxonomy" id="1073253"/>
    <lineage>
        <taxon>Bacteria</taxon>
        <taxon>Bacillati</taxon>
        <taxon>Actinomycetota</taxon>
        <taxon>Actinomycetes</taxon>
        <taxon>Streptosporangiales</taxon>
        <taxon>Streptosporangiaceae</taxon>
        <taxon>Thermocatellispora</taxon>
    </lineage>
</organism>
<feature type="domain" description="Major facilitator superfamily (MFS) profile" evidence="6">
    <location>
        <begin position="1"/>
        <end position="90"/>
    </location>
</feature>
<evidence type="ECO:0000313" key="7">
    <source>
        <dbReference type="EMBL" id="MBB5136818.1"/>
    </source>
</evidence>
<evidence type="ECO:0000256" key="3">
    <source>
        <dbReference type="ARBA" id="ARBA00022989"/>
    </source>
</evidence>
<name>A0A840PAZ5_9ACTN</name>
<comment type="subcellular location">
    <subcellularLocation>
        <location evidence="1">Cell membrane</location>
        <topology evidence="1">Multi-pass membrane protein</topology>
    </subcellularLocation>
</comment>